<evidence type="ECO:0000313" key="1">
    <source>
        <dbReference type="EMBL" id="MBE1535025.1"/>
    </source>
</evidence>
<dbReference type="Proteomes" id="UP000627838">
    <property type="component" value="Unassembled WGS sequence"/>
</dbReference>
<gene>
    <name evidence="1" type="ORF">H4W34_004858</name>
</gene>
<accession>A0ABR9JWR7</accession>
<keyword evidence="2" id="KW-1185">Reference proteome</keyword>
<evidence type="ECO:0000313" key="2">
    <source>
        <dbReference type="Proteomes" id="UP000627838"/>
    </source>
</evidence>
<comment type="caution">
    <text evidence="1">The sequence shown here is derived from an EMBL/GenBank/DDBJ whole genome shotgun (WGS) entry which is preliminary data.</text>
</comment>
<reference evidence="1 2" key="1">
    <citation type="submission" date="2020-10" db="EMBL/GenBank/DDBJ databases">
        <title>Sequencing the genomes of 1000 actinobacteria strains.</title>
        <authorList>
            <person name="Klenk H.-P."/>
        </authorList>
    </citation>
    <scope>NUCLEOTIDE SEQUENCE [LARGE SCALE GENOMIC DNA]</scope>
    <source>
        <strain evidence="1 2">DSM 46744</strain>
    </source>
</reference>
<name>A0ABR9JWR7_9ACTN</name>
<dbReference type="EMBL" id="JADBDZ010000001">
    <property type="protein sequence ID" value="MBE1535025.1"/>
    <property type="molecule type" value="Genomic_DNA"/>
</dbReference>
<protein>
    <submittedName>
        <fullName evidence="1">Uncharacterized protein (TIGR03086 family)</fullName>
    </submittedName>
</protein>
<sequence length="70" mass="7391">MVHAWDAAVTIGVPWEPDADLVEASLRIAAIVPEDGRVPGEAFAPPVPVADGADPRDRLLALLGRSPARR</sequence>
<organism evidence="1 2">
    <name type="scientific">Actinomadura algeriensis</name>
    <dbReference type="NCBI Taxonomy" id="1679523"/>
    <lineage>
        <taxon>Bacteria</taxon>
        <taxon>Bacillati</taxon>
        <taxon>Actinomycetota</taxon>
        <taxon>Actinomycetes</taxon>
        <taxon>Streptosporangiales</taxon>
        <taxon>Thermomonosporaceae</taxon>
        <taxon>Actinomadura</taxon>
    </lineage>
</organism>
<proteinExistence type="predicted"/>